<dbReference type="STRING" id="360412.LARV_00991"/>
<dbReference type="EMBL" id="DF967972">
    <property type="protein sequence ID" value="GAP13240.1"/>
    <property type="molecule type" value="Genomic_DNA"/>
</dbReference>
<dbReference type="InterPro" id="IPR027417">
    <property type="entry name" value="P-loop_NTPase"/>
</dbReference>
<dbReference type="Gene3D" id="3.40.50.300">
    <property type="entry name" value="P-loop containing nucleotide triphosphate hydrolases"/>
    <property type="match status" value="1"/>
</dbReference>
<protein>
    <submittedName>
        <fullName evidence="2">Uncharacterized protein</fullName>
    </submittedName>
</protein>
<keyword evidence="3" id="KW-1185">Reference proteome</keyword>
<sequence length="2161" mass="245749">MTNADYRGARAANAGDDYHELWALRQSLSLLDAESGLYAIAVEGLKIADESGKLPDTWDGVDCTFYYGDSKTETPTRIVIAQFKYSSANPNQSWSISRLTRSTKKRGDNSIIRKLANAFIGLKEKYPHLAGSDNLIVQLISNQPMDEEINPATSESIASRPDQNKRRKSSSELGHARLQKASGLNGTDFLLFMKALDFSLCGSGSRFSLEENVFSTISNWKDEDSRTTVEHLLRSIRRKMMPEAKGEVITRQVILSWMDISDQDVLFPCSSEIKNIFPLVNRKASEIIATEIISGKHYICIHGEGGCGKSTLIQEITERLPSQSILITFDCYGGGRYLDADAFRHRPQDAFLQLINDLAVSLRIPLLLSRSPSIDYPRVFKKRLERASEIVASYDEGARLVIVIDAADNSIIAAQSQPTPEKSFIYDFVTLGDLPVNVCFIVTTRSGRLDSLRLPDNFMTYKLDGFDSDETAAHIRLFWIDASDAWIDDFHYLSGGNPRVQRYAIDYSTSDQQKALSVLRPKGKNLEGLFKEQLITAHRKSGQDLKIFCSGIIALPRPIPIKHLSPILGLNEYQVRDICADLAPGIIVDKDVIRFADEDFESFLRSEAGQDIRLIYGRIADHFSNLYREDSYAASHIASSLLAANQRQSILDLIDQEQEPTVISDPILRREVQSQRLRIAMKVCRETNNNADAILTLLYGAEALKTDAVIQKMLIENPDLAANFARDRSSRLILGNADEYENHGRLLFQLLAHDARNNDGISVREGLRQLRAWMQRRSDHYDEQEKTYPNINPQGWPIEYQDIAAEIEAVLRIEGPKQAIRQLFNWSPRSIALRVAISLSFQLITSGEADLVERCLNETNIHAPWDLFLLIPLALSGKDIDLERVKNDLEIFLFRGLIKVDKLKNTWDDGNVTVDYLELILTACEVFLAHGGEGSKIIPVLEKFNDNELRRHDQLFTSRAAIIDLTLRAFTILERLNNRTPTIATYLIDPQEQPNVLSQKEVIQKKKPNIENKQKLEKFIGPQLGIYDVRAQAIIGIIPSEGLAVALKEAITKFHQSDYQFSRDFHALPMKSRIGISISRLLALPKANGGELLENILALLGSNPSSSGKEFIKIFQNLAVDRSLHSRLLTEVVSQYQRVKDQRSSAEDKIEAFSNFARFLLPISQDDAEVIFKDAFRVAGEVNIDVIHEISIFKPFSHRAIDKMAAEGRRHVAKDFAVIVCDAGVRLDGYDHFPWKDAAQAIATLDFPFSLAITARWDDENIAHKESLLPAILEAALSLNTVSPTQVSSLSPLLDEIDEELICQVIDKQGNGKDKQNNNVFTENIARDELLWFGRGTRSKFVDKLISVPEQGGNNFWKAQLIKATEFHQKEKPKLHDLDNGLESLEGNGKKDPLADVDFSDHRFTSEEELSYVIAKIYEEARIQGIYVPTNKILERIHTVVQLKDRKAYLDVLSKLDFRYLSGYELGHEISRCVENWSGSPAVSSWCNNRLLQIVIERLPYFCSWPDYDKSFLSEMLSKTDLPDSQICTGLLDALERHVDVLKAPTIYALVGIIGQYCSPQEAAQVISRYASRLIKRIPMSDQENWNIGDIPINHASAFARFLYALLGDFDARIRWRAAHAIRRMAQSGNLEIIDELVHLFNRTDEASFRDPNAPFYWLAAQLWLVITFERIASETPSAISKHGLWLLEIATNDDFPHVLLRSFAKSAVLKLIKSGYIEIDLSQRNALDRANTSPIPRRKGRDSYKVGFDKYSRQEKKDRKFRFDSMDTLPYWYTSAIRIFANVDGEEFLDIAESWIVDHWNVKSNPWRWDDEPRKRHRGDESSYYMTHDHGSRPIIERYHTYLEWHAMWCAIGELMKFRALTKESKDDSYCYELLVNEEGLAMPELWLADILAPKPLETQLWREPQKSLDRWLDAVDDKEFLTELGLNDDVGFIVVNGYHETKSYNFQSTVHVNSALVSPKTAAALVRSLQTIESSWDYRIPPAGDELEIKTDPYTLIGWLTSQEQGLGIEETDPLRYEIRRIESEPSERTRKELNISMVYDKQVNWVQNGNGKRIFIYEPWGDDLSGERAYSRRYDQNIRSNGWRLSIDREALKAFLAKSGFDLIIEIEITRSNKGDDYSRYDEEKTKESQFDRVLLFRADGTIEAAEGSIGTWTLPGS</sequence>
<evidence type="ECO:0000256" key="1">
    <source>
        <dbReference type="SAM" id="MobiDB-lite"/>
    </source>
</evidence>
<dbReference type="Proteomes" id="UP000055060">
    <property type="component" value="Unassembled WGS sequence"/>
</dbReference>
<dbReference type="SUPFAM" id="SSF52540">
    <property type="entry name" value="P-loop containing nucleoside triphosphate hydrolases"/>
    <property type="match status" value="1"/>
</dbReference>
<dbReference type="OrthoDB" id="4770405at2"/>
<dbReference type="RefSeq" id="WP_152031703.1">
    <property type="nucleotide sequence ID" value="NZ_DF967972.1"/>
</dbReference>
<accession>A0A0S7BGF8</accession>
<gene>
    <name evidence="2" type="ORF">LARV_00991</name>
</gene>
<reference evidence="2" key="1">
    <citation type="submission" date="2015-07" db="EMBL/GenBank/DDBJ databases">
        <title>Draft Genome Sequences of Anaerolinea thermolimosa IMO-1, Bellilinea caldifistulae GOMI-1, Leptolinea tardivitalis YMTK-2, Levilinea saccharolytica KIBI-1,Longilinea arvoryzae KOME-1, Previously Described as Members of the Anaerolineaceae (Chloroflexi).</title>
        <authorList>
            <person name="Sekiguchi Y."/>
            <person name="Ohashi A."/>
            <person name="Matsuura N."/>
            <person name="Tourlousse M.D."/>
        </authorList>
    </citation>
    <scope>NUCLEOTIDE SEQUENCE [LARGE SCALE GENOMIC DNA]</scope>
    <source>
        <strain evidence="2">KOME-1</strain>
    </source>
</reference>
<evidence type="ECO:0000313" key="3">
    <source>
        <dbReference type="Proteomes" id="UP000055060"/>
    </source>
</evidence>
<proteinExistence type="predicted"/>
<evidence type="ECO:0000313" key="2">
    <source>
        <dbReference type="EMBL" id="GAP13240.1"/>
    </source>
</evidence>
<organism evidence="2">
    <name type="scientific">Longilinea arvoryzae</name>
    <dbReference type="NCBI Taxonomy" id="360412"/>
    <lineage>
        <taxon>Bacteria</taxon>
        <taxon>Bacillati</taxon>
        <taxon>Chloroflexota</taxon>
        <taxon>Anaerolineae</taxon>
        <taxon>Anaerolineales</taxon>
        <taxon>Anaerolineaceae</taxon>
        <taxon>Longilinea</taxon>
    </lineage>
</organism>
<name>A0A0S7BGF8_9CHLR</name>
<feature type="region of interest" description="Disordered" evidence="1">
    <location>
        <begin position="152"/>
        <end position="174"/>
    </location>
</feature>